<name>A0A2P2K908_RHIMU</name>
<reference evidence="1" key="1">
    <citation type="submission" date="2018-02" db="EMBL/GenBank/DDBJ databases">
        <title>Rhizophora mucronata_Transcriptome.</title>
        <authorList>
            <person name="Meera S.P."/>
            <person name="Sreeshan A."/>
            <person name="Augustine A."/>
        </authorList>
    </citation>
    <scope>NUCLEOTIDE SEQUENCE</scope>
    <source>
        <tissue evidence="1">Leaf</tissue>
    </source>
</reference>
<dbReference type="EMBL" id="GGEC01021697">
    <property type="protein sequence ID" value="MBX02181.1"/>
    <property type="molecule type" value="Transcribed_RNA"/>
</dbReference>
<dbReference type="AlphaFoldDB" id="A0A2P2K908"/>
<evidence type="ECO:0000313" key="1">
    <source>
        <dbReference type="EMBL" id="MBX02181.1"/>
    </source>
</evidence>
<organism evidence="1">
    <name type="scientific">Rhizophora mucronata</name>
    <name type="common">Asiatic mangrove</name>
    <dbReference type="NCBI Taxonomy" id="61149"/>
    <lineage>
        <taxon>Eukaryota</taxon>
        <taxon>Viridiplantae</taxon>
        <taxon>Streptophyta</taxon>
        <taxon>Embryophyta</taxon>
        <taxon>Tracheophyta</taxon>
        <taxon>Spermatophyta</taxon>
        <taxon>Magnoliopsida</taxon>
        <taxon>eudicotyledons</taxon>
        <taxon>Gunneridae</taxon>
        <taxon>Pentapetalae</taxon>
        <taxon>rosids</taxon>
        <taxon>fabids</taxon>
        <taxon>Malpighiales</taxon>
        <taxon>Rhizophoraceae</taxon>
        <taxon>Rhizophora</taxon>
    </lineage>
</organism>
<proteinExistence type="predicted"/>
<protein>
    <submittedName>
        <fullName evidence="1">Uncharacterized protein</fullName>
    </submittedName>
</protein>
<accession>A0A2P2K908</accession>
<sequence length="201" mass="22348">MQFLDLILVQIDSSVCPSFELPAPKPSGTYNHITNPAFCLPDCTLKVGEKNPKPSVVQTHTRRICQLVIIYDCCLVHQLNINRYTLLRNTATAAGCSSSTVQFVPHVGGDELGFHKATQVLIIQMFGEASSVLLPLGDTLLFVPLTLQELLRIPSVEAAVVGRSEMSAGRSGRWRRRRLLICPKNTHFRIPVLFPLGFYFN</sequence>